<keyword evidence="7 14" id="KW-0479">Metal-binding</keyword>
<gene>
    <name evidence="19" type="ORF">CGE01nite_01090</name>
</gene>
<dbReference type="EMBL" id="BJLQ01000002">
    <property type="protein sequence ID" value="GEA82858.1"/>
    <property type="molecule type" value="Genomic_DNA"/>
</dbReference>
<evidence type="ECO:0000256" key="3">
    <source>
        <dbReference type="ARBA" id="ARBA00004910"/>
    </source>
</evidence>
<keyword evidence="8 14" id="KW-0862">Zinc</keyword>
<dbReference type="NCBIfam" id="TIGR00326">
    <property type="entry name" value="eubact_ribD"/>
    <property type="match status" value="1"/>
</dbReference>
<dbReference type="InterPro" id="IPR016192">
    <property type="entry name" value="APOBEC/CMP_deaminase_Zn-bd"/>
</dbReference>
<organism evidence="19 20">
    <name type="scientific">Cellulomonas gelida</name>
    <dbReference type="NCBI Taxonomy" id="1712"/>
    <lineage>
        <taxon>Bacteria</taxon>
        <taxon>Bacillati</taxon>
        <taxon>Actinomycetota</taxon>
        <taxon>Actinomycetes</taxon>
        <taxon>Micrococcales</taxon>
        <taxon>Cellulomonadaceae</taxon>
        <taxon>Cellulomonas</taxon>
    </lineage>
</organism>
<keyword evidence="6 14" id="KW-0686">Riboflavin biosynthesis</keyword>
<dbReference type="UniPathway" id="UPA00275">
    <property type="reaction ID" value="UER00401"/>
</dbReference>
<dbReference type="InterPro" id="IPR016193">
    <property type="entry name" value="Cytidine_deaminase-like"/>
</dbReference>
<evidence type="ECO:0000256" key="1">
    <source>
        <dbReference type="ARBA" id="ARBA00002151"/>
    </source>
</evidence>
<feature type="binding site" evidence="16">
    <location>
        <position position="224"/>
    </location>
    <ligand>
        <name>NADP(+)</name>
        <dbReference type="ChEBI" id="CHEBI:58349"/>
    </ligand>
</feature>
<dbReference type="InterPro" id="IPR024072">
    <property type="entry name" value="DHFR-like_dom_sf"/>
</dbReference>
<dbReference type="PROSITE" id="PS51747">
    <property type="entry name" value="CYT_DCMP_DEAMINASES_2"/>
    <property type="match status" value="1"/>
</dbReference>
<dbReference type="AlphaFoldDB" id="A0A4Y3KIQ4"/>
<dbReference type="InterPro" id="IPR002125">
    <property type="entry name" value="CMP_dCMP_dom"/>
</dbReference>
<dbReference type="InterPro" id="IPR050765">
    <property type="entry name" value="Riboflavin_Biosynth_HTPR"/>
</dbReference>
<feature type="binding site" evidence="16">
    <location>
        <position position="232"/>
    </location>
    <ligand>
        <name>substrate</name>
    </ligand>
</feature>
<evidence type="ECO:0000256" key="13">
    <source>
        <dbReference type="ARBA" id="ARBA00049886"/>
    </source>
</evidence>
<feature type="binding site" evidence="16">
    <location>
        <begin position="300"/>
        <end position="306"/>
    </location>
    <ligand>
        <name>NADP(+)</name>
        <dbReference type="ChEBI" id="CHEBI:58349"/>
    </ligand>
</feature>
<feature type="binding site" evidence="16">
    <location>
        <position position="196"/>
    </location>
    <ligand>
        <name>substrate</name>
    </ligand>
</feature>
<evidence type="ECO:0000256" key="5">
    <source>
        <dbReference type="ARBA" id="ARBA00007417"/>
    </source>
</evidence>
<dbReference type="PIRSF" id="PIRSF006769">
    <property type="entry name" value="RibD"/>
    <property type="match status" value="1"/>
</dbReference>
<comment type="catalytic activity">
    <reaction evidence="12 14">
        <text>5-amino-6-(5-phospho-D-ribitylamino)uracil + NADP(+) = 5-amino-6-(5-phospho-D-ribosylamino)uracil + NADPH + H(+)</text>
        <dbReference type="Rhea" id="RHEA:17845"/>
        <dbReference type="ChEBI" id="CHEBI:15378"/>
        <dbReference type="ChEBI" id="CHEBI:57783"/>
        <dbReference type="ChEBI" id="CHEBI:58349"/>
        <dbReference type="ChEBI" id="CHEBI:58421"/>
        <dbReference type="ChEBI" id="CHEBI:58453"/>
        <dbReference type="EC" id="1.1.1.193"/>
    </reaction>
</comment>
<dbReference type="GO" id="GO:0008835">
    <property type="term" value="F:diaminohydroxyphosphoribosylaminopyrimidine deaminase activity"/>
    <property type="evidence" value="ECO:0007669"/>
    <property type="project" value="UniProtKB-EC"/>
</dbReference>
<evidence type="ECO:0000256" key="16">
    <source>
        <dbReference type="PIRSR" id="PIRSR006769-2"/>
    </source>
</evidence>
<keyword evidence="14" id="KW-0378">Hydrolase</keyword>
<feature type="binding site" evidence="17">
    <location>
        <position position="104"/>
    </location>
    <ligand>
        <name>Zn(2+)</name>
        <dbReference type="ChEBI" id="CHEBI:29105"/>
        <note>catalytic</note>
    </ligand>
</feature>
<feature type="binding site" evidence="16">
    <location>
        <position position="182"/>
    </location>
    <ligand>
        <name>NADP(+)</name>
        <dbReference type="ChEBI" id="CHEBI:58349"/>
    </ligand>
</feature>
<feature type="binding site" evidence="16">
    <location>
        <position position="198"/>
    </location>
    <ligand>
        <name>NADP(+)</name>
        <dbReference type="ChEBI" id="CHEBI:58349"/>
    </ligand>
</feature>
<dbReference type="GO" id="GO:0009231">
    <property type="term" value="P:riboflavin biosynthetic process"/>
    <property type="evidence" value="ECO:0007669"/>
    <property type="project" value="UniProtKB-UniPathway"/>
</dbReference>
<evidence type="ECO:0000256" key="9">
    <source>
        <dbReference type="ARBA" id="ARBA00022857"/>
    </source>
</evidence>
<dbReference type="InterPro" id="IPR002734">
    <property type="entry name" value="RibDG_C"/>
</dbReference>
<comment type="pathway">
    <text evidence="3 14">Cofactor biosynthesis; riboflavin biosynthesis; 5-amino-6-(D-ribitylamino)uracil from GTP: step 3/4.</text>
</comment>
<keyword evidence="9 14" id="KW-0521">NADP</keyword>
<feature type="domain" description="CMP/dCMP-type deaminase" evidence="18">
    <location>
        <begin position="22"/>
        <end position="151"/>
    </location>
</feature>
<dbReference type="InterPro" id="IPR004794">
    <property type="entry name" value="Eubact_RibD"/>
</dbReference>
<dbReference type="PANTHER" id="PTHR38011">
    <property type="entry name" value="DIHYDROFOLATE REDUCTASE FAMILY PROTEIN (AFU_ORTHOLOGUE AFUA_8G06820)"/>
    <property type="match status" value="1"/>
</dbReference>
<dbReference type="PANTHER" id="PTHR38011:SF7">
    <property type="entry name" value="2,5-DIAMINO-6-RIBOSYLAMINO-4(3H)-PYRIMIDINONE 5'-PHOSPHATE REDUCTASE"/>
    <property type="match status" value="1"/>
</dbReference>
<evidence type="ECO:0000256" key="11">
    <source>
        <dbReference type="ARBA" id="ARBA00023268"/>
    </source>
</evidence>
<proteinExistence type="inferred from homology"/>
<evidence type="ECO:0000256" key="15">
    <source>
        <dbReference type="PIRSR" id="PIRSR006769-1"/>
    </source>
</evidence>
<evidence type="ECO:0000313" key="19">
    <source>
        <dbReference type="EMBL" id="GEA82858.1"/>
    </source>
</evidence>
<dbReference type="CDD" id="cd01284">
    <property type="entry name" value="Riboflavin_deaminase-reductase"/>
    <property type="match status" value="1"/>
</dbReference>
<evidence type="ECO:0000259" key="18">
    <source>
        <dbReference type="PROSITE" id="PS51747"/>
    </source>
</evidence>
<feature type="binding site" evidence="16">
    <location>
        <position position="212"/>
    </location>
    <ligand>
        <name>substrate</name>
    </ligand>
</feature>
<evidence type="ECO:0000256" key="12">
    <source>
        <dbReference type="ARBA" id="ARBA00049861"/>
    </source>
</evidence>
<keyword evidence="20" id="KW-1185">Reference proteome</keyword>
<dbReference type="Pfam" id="PF01872">
    <property type="entry name" value="RibD_C"/>
    <property type="match status" value="1"/>
</dbReference>
<reference evidence="19 20" key="1">
    <citation type="submission" date="2019-06" db="EMBL/GenBank/DDBJ databases">
        <title>Whole genome shotgun sequence of Cellulomonas gelida NBRC 3748.</title>
        <authorList>
            <person name="Hosoyama A."/>
            <person name="Uohara A."/>
            <person name="Ohji S."/>
            <person name="Ichikawa N."/>
        </authorList>
    </citation>
    <scope>NUCLEOTIDE SEQUENCE [LARGE SCALE GENOMIC DNA]</scope>
    <source>
        <strain evidence="19 20">NBRC 3748</strain>
    </source>
</reference>
<keyword evidence="10 14" id="KW-0560">Oxidoreductase</keyword>
<sequence length="368" mass="38008">MVPPTRPPEPVVAREVDVTSTADERAAMVRAFDLARRGPEHDPNPRVGCVLLRPSEGTGRSTTIGEGWHRGAGTPHAEVAALADAADRGEDPRGATAVVTLEPCSHTGRTGPCTQALLEAGIARVVVAVQDPNPVAAGGAEVLRAAGVSVTTDVLAEQGRELLGSWLPRVGRDRPFVTLKTAATLDGRVAASDGSSRWITSPVARRHAHELRAQVDAIVVGTGTALRDDPSLTARTADGTLAGTQPRRVVVGYRELASGARLRGPGGELVQVRTHDPAEVLRVLASLDGAPVHRVLVEGGPTLAAAFLRAGLVDEVHAYVAPVLLGAGPAAIADLGITSISAAVRLEPVSVLPLGPDVLVVATPVREV</sequence>
<feature type="binding site" evidence="16">
    <location>
        <position position="298"/>
    </location>
    <ligand>
        <name>substrate</name>
    </ligand>
</feature>
<comment type="catalytic activity">
    <reaction evidence="13 14">
        <text>2,5-diamino-6-hydroxy-4-(5-phosphoribosylamino)-pyrimidine + H2O + H(+) = 5-amino-6-(5-phospho-D-ribosylamino)uracil + NH4(+)</text>
        <dbReference type="Rhea" id="RHEA:21868"/>
        <dbReference type="ChEBI" id="CHEBI:15377"/>
        <dbReference type="ChEBI" id="CHEBI:15378"/>
        <dbReference type="ChEBI" id="CHEBI:28938"/>
        <dbReference type="ChEBI" id="CHEBI:58453"/>
        <dbReference type="ChEBI" id="CHEBI:58614"/>
        <dbReference type="EC" id="3.5.4.26"/>
    </reaction>
</comment>
<evidence type="ECO:0000256" key="10">
    <source>
        <dbReference type="ARBA" id="ARBA00023002"/>
    </source>
</evidence>
<protein>
    <recommendedName>
        <fullName evidence="14">Riboflavin biosynthesis protein RibD</fullName>
    </recommendedName>
    <domain>
        <recommendedName>
            <fullName evidence="14">Diaminohydroxyphosphoribosylaminopyrimidine deaminase</fullName>
            <shortName evidence="14">DRAP deaminase</shortName>
            <ecNumber evidence="14">3.5.4.26</ecNumber>
        </recommendedName>
        <alternativeName>
            <fullName evidence="14">Riboflavin-specific deaminase</fullName>
        </alternativeName>
    </domain>
    <domain>
        <recommendedName>
            <fullName evidence="14">5-amino-6-(5-phosphoribosylamino)uracil reductase</fullName>
            <ecNumber evidence="14">1.1.1.193</ecNumber>
        </recommendedName>
        <alternativeName>
            <fullName evidence="14">HTP reductase</fullName>
        </alternativeName>
    </domain>
</protein>
<comment type="function">
    <text evidence="1 14">Converts 2,5-diamino-6-(ribosylamino)-4(3h)-pyrimidinone 5'-phosphate into 5-amino-6-(ribosylamino)-2,4(1h,3h)-pyrimidinedione 5'-phosphate.</text>
</comment>
<accession>A0A4Y3KIQ4</accession>
<comment type="caution">
    <text evidence="19">The sequence shown here is derived from an EMBL/GenBank/DDBJ whole genome shotgun (WGS) entry which is preliminary data.</text>
</comment>
<dbReference type="SUPFAM" id="SSF53927">
    <property type="entry name" value="Cytidine deaminase-like"/>
    <property type="match status" value="1"/>
</dbReference>
<feature type="binding site" evidence="17">
    <location>
        <position position="113"/>
    </location>
    <ligand>
        <name>Zn(2+)</name>
        <dbReference type="ChEBI" id="CHEBI:29105"/>
        <note>catalytic</note>
    </ligand>
</feature>
<dbReference type="GO" id="GO:0008270">
    <property type="term" value="F:zinc ion binding"/>
    <property type="evidence" value="ECO:0007669"/>
    <property type="project" value="InterPro"/>
</dbReference>
<dbReference type="Gene3D" id="3.40.140.10">
    <property type="entry name" value="Cytidine Deaminase, domain 2"/>
    <property type="match status" value="1"/>
</dbReference>
<comment type="similarity">
    <text evidence="4 14">In the N-terminal section; belongs to the cytidine and deoxycytidylate deaminase family.</text>
</comment>
<evidence type="ECO:0000256" key="8">
    <source>
        <dbReference type="ARBA" id="ARBA00022833"/>
    </source>
</evidence>
<evidence type="ECO:0000256" key="4">
    <source>
        <dbReference type="ARBA" id="ARBA00005259"/>
    </source>
</evidence>
<feature type="binding site" evidence="17">
    <location>
        <position position="76"/>
    </location>
    <ligand>
        <name>Zn(2+)</name>
        <dbReference type="ChEBI" id="CHEBI:29105"/>
        <note>catalytic</note>
    </ligand>
</feature>
<evidence type="ECO:0000256" key="14">
    <source>
        <dbReference type="PIRNR" id="PIRNR006769"/>
    </source>
</evidence>
<comment type="pathway">
    <text evidence="2 14">Cofactor biosynthesis; riboflavin biosynthesis; 5-amino-6-(D-ribitylamino)uracil from GTP: step 2/4.</text>
</comment>
<comment type="cofactor">
    <cofactor evidence="14 17">
        <name>Zn(2+)</name>
        <dbReference type="ChEBI" id="CHEBI:29105"/>
    </cofactor>
    <text evidence="14 17">Binds 1 zinc ion.</text>
</comment>
<name>A0A4Y3KIQ4_9CELL</name>
<evidence type="ECO:0000256" key="6">
    <source>
        <dbReference type="ARBA" id="ARBA00022619"/>
    </source>
</evidence>
<comment type="similarity">
    <text evidence="5 14">In the C-terminal section; belongs to the HTP reductase family.</text>
</comment>
<evidence type="ECO:0000256" key="7">
    <source>
        <dbReference type="ARBA" id="ARBA00022723"/>
    </source>
</evidence>
<dbReference type="Proteomes" id="UP000320461">
    <property type="component" value="Unassembled WGS sequence"/>
</dbReference>
<dbReference type="GO" id="GO:0008703">
    <property type="term" value="F:5-amino-6-(5-phosphoribosylamino)uracil reductase activity"/>
    <property type="evidence" value="ECO:0007669"/>
    <property type="project" value="UniProtKB-EC"/>
</dbReference>
<dbReference type="PROSITE" id="PS00903">
    <property type="entry name" value="CYT_DCMP_DEAMINASES_1"/>
    <property type="match status" value="1"/>
</dbReference>
<feature type="active site" description="Proton donor" evidence="15">
    <location>
        <position position="78"/>
    </location>
</feature>
<feature type="binding site" evidence="16">
    <location>
        <position position="228"/>
    </location>
    <ligand>
        <name>NADP(+)</name>
        <dbReference type="ChEBI" id="CHEBI:58349"/>
    </ligand>
</feature>
<dbReference type="Pfam" id="PF00383">
    <property type="entry name" value="dCMP_cyt_deam_1"/>
    <property type="match status" value="1"/>
</dbReference>
<dbReference type="SUPFAM" id="SSF53597">
    <property type="entry name" value="Dihydrofolate reductase-like"/>
    <property type="match status" value="1"/>
</dbReference>
<evidence type="ECO:0000256" key="2">
    <source>
        <dbReference type="ARBA" id="ARBA00004882"/>
    </source>
</evidence>
<keyword evidence="11" id="KW-0511">Multifunctional enzyme</keyword>
<dbReference type="Gene3D" id="3.40.430.10">
    <property type="entry name" value="Dihydrofolate Reductase, subunit A"/>
    <property type="match status" value="2"/>
</dbReference>
<dbReference type="EC" id="3.5.4.26" evidence="14"/>
<feature type="binding site" evidence="16">
    <location>
        <position position="235"/>
    </location>
    <ligand>
        <name>substrate</name>
    </ligand>
</feature>
<evidence type="ECO:0000313" key="20">
    <source>
        <dbReference type="Proteomes" id="UP000320461"/>
    </source>
</evidence>
<dbReference type="EC" id="1.1.1.193" evidence="14"/>
<evidence type="ECO:0000256" key="17">
    <source>
        <dbReference type="PIRSR" id="PIRSR006769-3"/>
    </source>
</evidence>